<keyword evidence="1" id="KW-1133">Transmembrane helix</keyword>
<keyword evidence="3" id="KW-1185">Reference proteome</keyword>
<dbReference type="HOGENOM" id="CLU_3306822_0_0_0"/>
<comment type="caution">
    <text evidence="2">The sequence shown here is derived from an EMBL/GenBank/DDBJ whole genome shotgun (WGS) entry which is preliminary data.</text>
</comment>
<dbReference type="AlphaFoldDB" id="U7V335"/>
<accession>U7V335</accession>
<evidence type="ECO:0000313" key="3">
    <source>
        <dbReference type="Proteomes" id="UP000017081"/>
    </source>
</evidence>
<keyword evidence="1" id="KW-0472">Membrane</keyword>
<evidence type="ECO:0000256" key="1">
    <source>
        <dbReference type="SAM" id="Phobius"/>
    </source>
</evidence>
<proteinExistence type="predicted"/>
<reference evidence="2 3" key="1">
    <citation type="submission" date="2013-08" db="EMBL/GenBank/DDBJ databases">
        <authorList>
            <person name="Weinstock G."/>
            <person name="Sodergren E."/>
            <person name="Wylie T."/>
            <person name="Fulton L."/>
            <person name="Fulton R."/>
            <person name="Fronick C."/>
            <person name="O'Laughlin M."/>
            <person name="Godfrey J."/>
            <person name="Miner T."/>
            <person name="Herter B."/>
            <person name="Appelbaum E."/>
            <person name="Cordes M."/>
            <person name="Lek S."/>
            <person name="Wollam A."/>
            <person name="Pepin K.H."/>
            <person name="Palsikar V.B."/>
            <person name="Mitreva M."/>
            <person name="Wilson R.K."/>
        </authorList>
    </citation>
    <scope>NUCLEOTIDE SEQUENCE [LARGE SCALE GENOMIC DNA]</scope>
    <source>
        <strain evidence="2 3">ATCC BAA-474</strain>
    </source>
</reference>
<dbReference type="EMBL" id="AXZF01000147">
    <property type="protein sequence ID" value="ERT66122.1"/>
    <property type="molecule type" value="Genomic_DNA"/>
</dbReference>
<organism evidence="2 3">
    <name type="scientific">Cetobacterium somerae ATCC BAA-474</name>
    <dbReference type="NCBI Taxonomy" id="1319815"/>
    <lineage>
        <taxon>Bacteria</taxon>
        <taxon>Fusobacteriati</taxon>
        <taxon>Fusobacteriota</taxon>
        <taxon>Fusobacteriia</taxon>
        <taxon>Fusobacteriales</taxon>
        <taxon>Fusobacteriaceae</taxon>
        <taxon>Cetobacterium</taxon>
    </lineage>
</organism>
<dbReference type="Proteomes" id="UP000017081">
    <property type="component" value="Unassembled WGS sequence"/>
</dbReference>
<keyword evidence="1" id="KW-0812">Transmembrane</keyword>
<feature type="transmembrane region" description="Helical" evidence="1">
    <location>
        <begin position="6"/>
        <end position="26"/>
    </location>
</feature>
<sequence length="39" mass="4571">MEATIIISQLYLCIITFTTLTLQPFYTNNFSLYKLLKPL</sequence>
<name>U7V335_9FUSO</name>
<evidence type="ECO:0000313" key="2">
    <source>
        <dbReference type="EMBL" id="ERT66122.1"/>
    </source>
</evidence>
<gene>
    <name evidence="2" type="ORF">HMPREF0202_02697</name>
</gene>
<protein>
    <submittedName>
        <fullName evidence="2">Uncharacterized protein</fullName>
    </submittedName>
</protein>